<dbReference type="AlphaFoldDB" id="A0A0L0SKI0"/>
<feature type="region of interest" description="Disordered" evidence="2">
    <location>
        <begin position="52"/>
        <end position="96"/>
    </location>
</feature>
<reference evidence="3 4" key="1">
    <citation type="submission" date="2009-11" db="EMBL/GenBank/DDBJ databases">
        <title>Annotation of Allomyces macrogynus ATCC 38327.</title>
        <authorList>
            <consortium name="The Broad Institute Genome Sequencing Platform"/>
            <person name="Russ C."/>
            <person name="Cuomo C."/>
            <person name="Burger G."/>
            <person name="Gray M.W."/>
            <person name="Holland P.W.H."/>
            <person name="King N."/>
            <person name="Lang F.B.F."/>
            <person name="Roger A.J."/>
            <person name="Ruiz-Trillo I."/>
            <person name="Young S.K."/>
            <person name="Zeng Q."/>
            <person name="Gargeya S."/>
            <person name="Fitzgerald M."/>
            <person name="Haas B."/>
            <person name="Abouelleil A."/>
            <person name="Alvarado L."/>
            <person name="Arachchi H.M."/>
            <person name="Berlin A."/>
            <person name="Chapman S.B."/>
            <person name="Gearin G."/>
            <person name="Goldberg J."/>
            <person name="Griggs A."/>
            <person name="Gujja S."/>
            <person name="Hansen M."/>
            <person name="Heiman D."/>
            <person name="Howarth C."/>
            <person name="Larimer J."/>
            <person name="Lui A."/>
            <person name="MacDonald P.J.P."/>
            <person name="McCowen C."/>
            <person name="Montmayeur A."/>
            <person name="Murphy C."/>
            <person name="Neiman D."/>
            <person name="Pearson M."/>
            <person name="Priest M."/>
            <person name="Roberts A."/>
            <person name="Saif S."/>
            <person name="Shea T."/>
            <person name="Sisk P."/>
            <person name="Stolte C."/>
            <person name="Sykes S."/>
            <person name="Wortman J."/>
            <person name="Nusbaum C."/>
            <person name="Birren B."/>
        </authorList>
    </citation>
    <scope>NUCLEOTIDE SEQUENCE [LARGE SCALE GENOMIC DNA]</scope>
    <source>
        <strain evidence="3 4">ATCC 38327</strain>
    </source>
</reference>
<evidence type="ECO:0000256" key="1">
    <source>
        <dbReference type="SAM" id="Coils"/>
    </source>
</evidence>
<feature type="region of interest" description="Disordered" evidence="2">
    <location>
        <begin position="136"/>
        <end position="164"/>
    </location>
</feature>
<evidence type="ECO:0000313" key="4">
    <source>
        <dbReference type="Proteomes" id="UP000054350"/>
    </source>
</evidence>
<accession>A0A0L0SKI0</accession>
<organism evidence="3 4">
    <name type="scientific">Allomyces macrogynus (strain ATCC 38327)</name>
    <name type="common">Allomyces javanicus var. macrogynus</name>
    <dbReference type="NCBI Taxonomy" id="578462"/>
    <lineage>
        <taxon>Eukaryota</taxon>
        <taxon>Fungi</taxon>
        <taxon>Fungi incertae sedis</taxon>
        <taxon>Blastocladiomycota</taxon>
        <taxon>Blastocladiomycetes</taxon>
        <taxon>Blastocladiales</taxon>
        <taxon>Blastocladiaceae</taxon>
        <taxon>Allomyces</taxon>
    </lineage>
</organism>
<evidence type="ECO:0000256" key="2">
    <source>
        <dbReference type="SAM" id="MobiDB-lite"/>
    </source>
</evidence>
<evidence type="ECO:0000313" key="3">
    <source>
        <dbReference type="EMBL" id="KNE63041.1"/>
    </source>
</evidence>
<sequence>MSMQRSQLSVEVPAPTTAHLLTGANAMVQAHHAAAVPMQPVALAAGPSHPVPAPATPVDPMVAPTAARAPSSVRSPPPPIAAAAPAAPEPPAQPAPSIILNHVSRLAPYPHAAYPQAPPSYATHVAQHMMAHAADRAPTRYMSSPAAMQAPTLPPPPASSAAAIGSSMTRASSVSSFSSVVADAPRRAASYSAAPPPPVPTGLSLVLDVSDTEEDEAHVNRLRKIEEEAGLVKPTPPVPNGRTAVGGVESHAPTASAAATPTFAQEDGDEDAVMEEGEVVDDRPAAAPAPPSTPAVDGDVVMREATKRKADDTPAHELEQLAMVLAAEEAAAVDLAKSLSDLHQQNRELAETMKLHKAQFEEAKVRLEATHQRQTESLRQTKALMLKRQQQVKKVDEIKAKVAELRKADEERGLAKRQKAEERERLLQKYKQLVQEREALLKPKPPALAAKLETVLGQLAAKLATDRAVRPVPEIAAPVDPRLEMMEWIDGRWVVPSDMMTRSKLEQQCGQHWSLRPVLDKDDTAFQSAQIGTGAAAAVLDGVLYDVKPERGADAVAAQPWEELAQQWRSAIRPAAESGRALVG</sequence>
<keyword evidence="1" id="KW-0175">Coiled coil</keyword>
<dbReference type="EMBL" id="GG745341">
    <property type="protein sequence ID" value="KNE63041.1"/>
    <property type="molecule type" value="Genomic_DNA"/>
</dbReference>
<reference evidence="4" key="2">
    <citation type="submission" date="2009-11" db="EMBL/GenBank/DDBJ databases">
        <title>The Genome Sequence of Allomyces macrogynus strain ATCC 38327.</title>
        <authorList>
            <consortium name="The Broad Institute Genome Sequencing Platform"/>
            <person name="Russ C."/>
            <person name="Cuomo C."/>
            <person name="Shea T."/>
            <person name="Young S.K."/>
            <person name="Zeng Q."/>
            <person name="Koehrsen M."/>
            <person name="Haas B."/>
            <person name="Borodovsky M."/>
            <person name="Guigo R."/>
            <person name="Alvarado L."/>
            <person name="Berlin A."/>
            <person name="Borenstein D."/>
            <person name="Chen Z."/>
            <person name="Engels R."/>
            <person name="Freedman E."/>
            <person name="Gellesch M."/>
            <person name="Goldberg J."/>
            <person name="Griggs A."/>
            <person name="Gujja S."/>
            <person name="Heiman D."/>
            <person name="Hepburn T."/>
            <person name="Howarth C."/>
            <person name="Jen D."/>
            <person name="Larson L."/>
            <person name="Lewis B."/>
            <person name="Mehta T."/>
            <person name="Park D."/>
            <person name="Pearson M."/>
            <person name="Roberts A."/>
            <person name="Saif S."/>
            <person name="Shenoy N."/>
            <person name="Sisk P."/>
            <person name="Stolte C."/>
            <person name="Sykes S."/>
            <person name="Walk T."/>
            <person name="White J."/>
            <person name="Yandava C."/>
            <person name="Burger G."/>
            <person name="Gray M.W."/>
            <person name="Holland P.W.H."/>
            <person name="King N."/>
            <person name="Lang F.B.F."/>
            <person name="Roger A.J."/>
            <person name="Ruiz-Trillo I."/>
            <person name="Lander E."/>
            <person name="Nusbaum C."/>
        </authorList>
    </citation>
    <scope>NUCLEOTIDE SEQUENCE [LARGE SCALE GENOMIC DNA]</scope>
    <source>
        <strain evidence="4">ATCC 38327</strain>
    </source>
</reference>
<dbReference type="Proteomes" id="UP000054350">
    <property type="component" value="Unassembled WGS sequence"/>
</dbReference>
<proteinExistence type="predicted"/>
<feature type="coiled-coil region" evidence="1">
    <location>
        <begin position="339"/>
        <end position="436"/>
    </location>
</feature>
<name>A0A0L0SKI0_ALLM3</name>
<gene>
    <name evidence="3" type="ORF">AMAG_18945</name>
</gene>
<feature type="compositionally biased region" description="Low complexity" evidence="2">
    <location>
        <begin position="63"/>
        <end position="74"/>
    </location>
</feature>
<protein>
    <submittedName>
        <fullName evidence="3">Uncharacterized protein</fullName>
    </submittedName>
</protein>
<keyword evidence="4" id="KW-1185">Reference proteome</keyword>
<dbReference type="VEuPathDB" id="FungiDB:AMAG_18945"/>